<proteinExistence type="predicted"/>
<gene>
    <name evidence="2" type="ORF">MDA_GLEAN10009992</name>
</gene>
<dbReference type="GO" id="GO:0005634">
    <property type="term" value="C:nucleus"/>
    <property type="evidence" value="ECO:0007669"/>
    <property type="project" value="TreeGrafter"/>
</dbReference>
<accession>L5M951</accession>
<dbReference type="EMBL" id="KB102795">
    <property type="protein sequence ID" value="ELK34852.1"/>
    <property type="molecule type" value="Genomic_DNA"/>
</dbReference>
<reference evidence="3" key="1">
    <citation type="journal article" date="2013" name="Science">
        <title>Comparative analysis of bat genomes provides insight into the evolution of flight and immunity.</title>
        <authorList>
            <person name="Zhang G."/>
            <person name="Cowled C."/>
            <person name="Shi Z."/>
            <person name="Huang Z."/>
            <person name="Bishop-Lilly K.A."/>
            <person name="Fang X."/>
            <person name="Wynne J.W."/>
            <person name="Xiong Z."/>
            <person name="Baker M.L."/>
            <person name="Zhao W."/>
            <person name="Tachedjian M."/>
            <person name="Zhu Y."/>
            <person name="Zhou P."/>
            <person name="Jiang X."/>
            <person name="Ng J."/>
            <person name="Yang L."/>
            <person name="Wu L."/>
            <person name="Xiao J."/>
            <person name="Feng Y."/>
            <person name="Chen Y."/>
            <person name="Sun X."/>
            <person name="Zhang Y."/>
            <person name="Marsh G.A."/>
            <person name="Crameri G."/>
            <person name="Broder C.C."/>
            <person name="Frey K.G."/>
            <person name="Wang L.F."/>
            <person name="Wang J."/>
        </authorList>
    </citation>
    <scope>NUCLEOTIDE SEQUENCE [LARGE SCALE GENOMIC DNA]</scope>
</reference>
<evidence type="ECO:0000313" key="3">
    <source>
        <dbReference type="Proteomes" id="UP000010556"/>
    </source>
</evidence>
<sequence>MPPSASALDFFQLFVPDNMLKNMVVQTNLYARKFQERFGSDGAWADVTLAEMKAFLGYMVSTSISHCESVLSIWSGGFYSNRGLAGGMSQARFEKILKYFHVVAFRSSQAAHGLYKVQPFLDALQSSFDVAFRPSQTQVLHEPLIDEDPVFIATCTERELRKRKKRKFSLWVRQCSATGFIVQIYVHLKEGAGPDGLDALKNKPQLHGAVARNLCRNAAGKNYIVFTGPSITSLALFEEFEKQDPSALWFTRTPGGWDRHGCVTGRAHEGPGLTLCPAGVIIKRRSGEVPCPLAVEAFAAHLSYICRYDDKYSKHGCVTGRAHEGPGLTLCPAGVIIKRRSGEVPCPLAVEAFAAHLSYICRYDDKYSKYFIFHKPNKTWQQVFWFAVSIAVNNAYILYKLSDAYHAQRYSRAQFGERLVRELLGLEDASPTP</sequence>
<feature type="domain" description="PiggyBac transposable element-derived protein" evidence="1">
    <location>
        <begin position="336"/>
        <end position="396"/>
    </location>
</feature>
<evidence type="ECO:0000313" key="2">
    <source>
        <dbReference type="EMBL" id="ELK34852.1"/>
    </source>
</evidence>
<feature type="domain" description="PiggyBac transposable element-derived protein" evidence="1">
    <location>
        <begin position="7"/>
        <end position="244"/>
    </location>
</feature>
<dbReference type="GO" id="GO:0098038">
    <property type="term" value="P:non-replicative DNA transposition"/>
    <property type="evidence" value="ECO:0007669"/>
    <property type="project" value="InterPro"/>
</dbReference>
<organism evidence="2 3">
    <name type="scientific">Myotis davidii</name>
    <name type="common">David's myotis</name>
    <dbReference type="NCBI Taxonomy" id="225400"/>
    <lineage>
        <taxon>Eukaryota</taxon>
        <taxon>Metazoa</taxon>
        <taxon>Chordata</taxon>
        <taxon>Craniata</taxon>
        <taxon>Vertebrata</taxon>
        <taxon>Euteleostomi</taxon>
        <taxon>Mammalia</taxon>
        <taxon>Eutheria</taxon>
        <taxon>Laurasiatheria</taxon>
        <taxon>Chiroptera</taxon>
        <taxon>Yangochiroptera</taxon>
        <taxon>Vespertilionidae</taxon>
        <taxon>Myotis</taxon>
    </lineage>
</organism>
<name>L5M951_MYODS</name>
<protein>
    <submittedName>
        <fullName evidence="2">PiggyBac transposable element-derived protein 5</fullName>
    </submittedName>
</protein>
<evidence type="ECO:0000259" key="1">
    <source>
        <dbReference type="Pfam" id="PF13843"/>
    </source>
</evidence>
<dbReference type="eggNOG" id="ENOG502QT9F">
    <property type="taxonomic scope" value="Eukaryota"/>
</dbReference>
<dbReference type="GO" id="GO:0004803">
    <property type="term" value="F:transposase activity"/>
    <property type="evidence" value="ECO:0007669"/>
    <property type="project" value="InterPro"/>
</dbReference>
<keyword evidence="3" id="KW-1185">Reference proteome</keyword>
<dbReference type="AlphaFoldDB" id="L5M951"/>
<dbReference type="Proteomes" id="UP000010556">
    <property type="component" value="Unassembled WGS sequence"/>
</dbReference>
<dbReference type="InterPro" id="IPR029526">
    <property type="entry name" value="PGBD"/>
</dbReference>
<dbReference type="PANTHER" id="PTHR28576:SF2">
    <property type="entry name" value="PIGGYBAC TRANSPOSABLE ELEMENT-DERIVED PROTEIN 5"/>
    <property type="match status" value="1"/>
</dbReference>
<dbReference type="PANTHER" id="PTHR28576">
    <property type="entry name" value="PIGGYBAC TRANSPOSABLE ELEMENT-DERIVED PROTEIN 5"/>
    <property type="match status" value="1"/>
</dbReference>
<dbReference type="InterPro" id="IPR042423">
    <property type="entry name" value="PGBD5"/>
</dbReference>
<dbReference type="Pfam" id="PF13843">
    <property type="entry name" value="DDE_Tnp_1_7"/>
    <property type="match status" value="2"/>
</dbReference>